<accession>A0A7G9SMR5</accession>
<dbReference type="Gene3D" id="3.90.550.10">
    <property type="entry name" value="Spore Coat Polysaccharide Biosynthesis Protein SpsA, Chain A"/>
    <property type="match status" value="1"/>
</dbReference>
<dbReference type="RefSeq" id="WP_187551663.1">
    <property type="nucleotide sequence ID" value="NZ_BMZL01000002.1"/>
</dbReference>
<evidence type="ECO:0000259" key="1">
    <source>
        <dbReference type="Pfam" id="PF00535"/>
    </source>
</evidence>
<feature type="domain" description="Glycosyltransferase 2-like" evidence="1">
    <location>
        <begin position="21"/>
        <end position="166"/>
    </location>
</feature>
<dbReference type="InterPro" id="IPR029044">
    <property type="entry name" value="Nucleotide-diphossugar_trans"/>
</dbReference>
<dbReference type="AlphaFoldDB" id="A0A7G9SMR5"/>
<dbReference type="SUPFAM" id="SSF53448">
    <property type="entry name" value="Nucleotide-diphospho-sugar transferases"/>
    <property type="match status" value="1"/>
</dbReference>
<evidence type="ECO:0000313" key="3">
    <source>
        <dbReference type="Proteomes" id="UP000515804"/>
    </source>
</evidence>
<organism evidence="2 3">
    <name type="scientific">Thermomonas carbonis</name>
    <dbReference type="NCBI Taxonomy" id="1463158"/>
    <lineage>
        <taxon>Bacteria</taxon>
        <taxon>Pseudomonadati</taxon>
        <taxon>Pseudomonadota</taxon>
        <taxon>Gammaproteobacteria</taxon>
        <taxon>Lysobacterales</taxon>
        <taxon>Lysobacteraceae</taxon>
        <taxon>Thermomonas</taxon>
    </lineage>
</organism>
<dbReference type="PANTHER" id="PTHR43685:SF2">
    <property type="entry name" value="GLYCOSYLTRANSFERASE 2-LIKE DOMAIN-CONTAINING PROTEIN"/>
    <property type="match status" value="1"/>
</dbReference>
<dbReference type="InterPro" id="IPR050834">
    <property type="entry name" value="Glycosyltransf_2"/>
</dbReference>
<dbReference type="GO" id="GO:0016740">
    <property type="term" value="F:transferase activity"/>
    <property type="evidence" value="ECO:0007669"/>
    <property type="project" value="UniProtKB-KW"/>
</dbReference>
<keyword evidence="2" id="KW-0808">Transferase</keyword>
<evidence type="ECO:0000313" key="2">
    <source>
        <dbReference type="EMBL" id="QNN69140.1"/>
    </source>
</evidence>
<name>A0A7G9SMR5_9GAMM</name>
<dbReference type="PANTHER" id="PTHR43685">
    <property type="entry name" value="GLYCOSYLTRANSFERASE"/>
    <property type="match status" value="1"/>
</dbReference>
<dbReference type="Proteomes" id="UP000515804">
    <property type="component" value="Chromosome"/>
</dbReference>
<dbReference type="EMBL" id="CP060719">
    <property type="protein sequence ID" value="QNN69140.1"/>
    <property type="molecule type" value="Genomic_DNA"/>
</dbReference>
<reference evidence="2 3" key="1">
    <citation type="submission" date="2020-08" db="EMBL/GenBank/DDBJ databases">
        <title>Genome sequence of Thermomonas carbonis KCTC 42013T.</title>
        <authorList>
            <person name="Hyun D.-W."/>
            <person name="Bae J.-W."/>
        </authorList>
    </citation>
    <scope>NUCLEOTIDE SEQUENCE [LARGE SCALE GENOMIC DNA]</scope>
    <source>
        <strain evidence="2 3">KCTC 42013</strain>
    </source>
</reference>
<protein>
    <submittedName>
        <fullName evidence="2">Glycosyltransferase family 2 protein</fullName>
    </submittedName>
</protein>
<dbReference type="InterPro" id="IPR001173">
    <property type="entry name" value="Glyco_trans_2-like"/>
</dbReference>
<gene>
    <name evidence="2" type="ORF">H9L16_10560</name>
</gene>
<dbReference type="Pfam" id="PF00535">
    <property type="entry name" value="Glycos_transf_2"/>
    <property type="match status" value="1"/>
</dbReference>
<keyword evidence="3" id="KW-1185">Reference proteome</keyword>
<dbReference type="CDD" id="cd00761">
    <property type="entry name" value="Glyco_tranf_GTA_type"/>
    <property type="match status" value="1"/>
</dbReference>
<dbReference type="KEGG" id="tcn:H9L16_10560"/>
<proteinExistence type="predicted"/>
<sequence length="356" mass="40120">MTDADNSFPGANPGVVTPLVSVIVAAFNAERFIEETCRSALAQTYPALEVIVVDDGSIDGTAAVVAALARSDKRLRLIRQANLGVAAARNKAIAAANGEFLAPLDADDLWDPTKISRQVSRMLEAGEDTGLVYCWWAWIDTDNVILDRSPRWRIEGRILQRLVEINVTGSASVPLFRRSTVERLGAYRSELRASGCQGCEDWDLVLRVAEHCHVAVVPEVLVGYRRSAESMSSDYRAMWRSRHEVMSALAARQASISREILRRSRGQFALHIAGMSFWSRDYLKACRWGLRSRPLNLLLAVLPHVFELILRRWMRSGPVPQRLVADRGNFERHCPADPQIPYDRIYARHWHRHDRG</sequence>